<comment type="caution">
    <text evidence="2">The sequence shown here is derived from an EMBL/GenBank/DDBJ whole genome shotgun (WGS) entry which is preliminary data.</text>
</comment>
<feature type="domain" description="HD" evidence="1">
    <location>
        <begin position="43"/>
        <end position="117"/>
    </location>
</feature>
<gene>
    <name evidence="2" type="ORF">Val02_00480</name>
</gene>
<evidence type="ECO:0000259" key="1">
    <source>
        <dbReference type="Pfam" id="PF01966"/>
    </source>
</evidence>
<protein>
    <recommendedName>
        <fullName evidence="1">HD domain-containing protein</fullName>
    </recommendedName>
</protein>
<dbReference type="AlphaFoldDB" id="A0A8J3YF74"/>
<dbReference type="NCBIfam" id="TIGR00277">
    <property type="entry name" value="HDIG"/>
    <property type="match status" value="1"/>
</dbReference>
<evidence type="ECO:0000313" key="2">
    <source>
        <dbReference type="EMBL" id="GIJ43162.1"/>
    </source>
</evidence>
<sequence>MLIIEAAPTYRRGMTAVAAAPSSVDAARALAERLLDTSVERRAHSAGVAARAAELARAVPPAERELLVAAAWLHDIGYAPDVRRTGFHPLDGALYLAERGWSPRLCALVAHHSGAVHVAPAGALKAFPDECSPVSDALTYADQTVGPWGRRASVQDRMAEMLRRHGPDSAQARAHHRRGPHLLAVAARVEARLAAGPPRLTPTR</sequence>
<accession>A0A8J3YF74</accession>
<dbReference type="InterPro" id="IPR006674">
    <property type="entry name" value="HD_domain"/>
</dbReference>
<dbReference type="SUPFAM" id="SSF109604">
    <property type="entry name" value="HD-domain/PDEase-like"/>
    <property type="match status" value="1"/>
</dbReference>
<dbReference type="EMBL" id="BOPF01000001">
    <property type="protein sequence ID" value="GIJ43162.1"/>
    <property type="molecule type" value="Genomic_DNA"/>
</dbReference>
<dbReference type="Proteomes" id="UP000619260">
    <property type="component" value="Unassembled WGS sequence"/>
</dbReference>
<dbReference type="InterPro" id="IPR006675">
    <property type="entry name" value="HDIG_dom"/>
</dbReference>
<proteinExistence type="predicted"/>
<name>A0A8J3YF74_9ACTN</name>
<dbReference type="Pfam" id="PF01966">
    <property type="entry name" value="HD"/>
    <property type="match status" value="1"/>
</dbReference>
<evidence type="ECO:0000313" key="3">
    <source>
        <dbReference type="Proteomes" id="UP000619260"/>
    </source>
</evidence>
<organism evidence="2 3">
    <name type="scientific">Virgisporangium aliadipatigenens</name>
    <dbReference type="NCBI Taxonomy" id="741659"/>
    <lineage>
        <taxon>Bacteria</taxon>
        <taxon>Bacillati</taxon>
        <taxon>Actinomycetota</taxon>
        <taxon>Actinomycetes</taxon>
        <taxon>Micromonosporales</taxon>
        <taxon>Micromonosporaceae</taxon>
        <taxon>Virgisporangium</taxon>
    </lineage>
</organism>
<keyword evidence="3" id="KW-1185">Reference proteome</keyword>
<reference evidence="2" key="1">
    <citation type="submission" date="2021-01" db="EMBL/GenBank/DDBJ databases">
        <title>Whole genome shotgun sequence of Virgisporangium aliadipatigenens NBRC 105644.</title>
        <authorList>
            <person name="Komaki H."/>
            <person name="Tamura T."/>
        </authorList>
    </citation>
    <scope>NUCLEOTIDE SEQUENCE</scope>
    <source>
        <strain evidence="2">NBRC 105644</strain>
    </source>
</reference>
<dbReference type="Gene3D" id="1.10.3210.10">
    <property type="entry name" value="Hypothetical protein af1432"/>
    <property type="match status" value="1"/>
</dbReference>